<evidence type="ECO:0000256" key="1">
    <source>
        <dbReference type="ARBA" id="ARBA00001933"/>
    </source>
</evidence>
<comment type="pathway">
    <text evidence="2 10">Cofactor biosynthesis; biotin biosynthesis.</text>
</comment>
<dbReference type="InterPro" id="IPR015422">
    <property type="entry name" value="PyrdxlP-dep_Trfase_small"/>
</dbReference>
<accession>A0ABV5W5N7</accession>
<comment type="function">
    <text evidence="10">Catalyzes the decarboxylative condensation of pimeloyl-[acyl-carrier protein] and L-alanine to produce 8-amino-7-oxononanoate (AON), [acyl-carrier protein], and carbon dioxide.</text>
</comment>
<evidence type="ECO:0000256" key="7">
    <source>
        <dbReference type="ARBA" id="ARBA00022898"/>
    </source>
</evidence>
<dbReference type="PANTHER" id="PTHR13693:SF3">
    <property type="entry name" value="LD36009P"/>
    <property type="match status" value="1"/>
</dbReference>
<evidence type="ECO:0000256" key="9">
    <source>
        <dbReference type="ARBA" id="ARBA00047715"/>
    </source>
</evidence>
<evidence type="ECO:0000256" key="5">
    <source>
        <dbReference type="ARBA" id="ARBA00022679"/>
    </source>
</evidence>
<dbReference type="InterPro" id="IPR050087">
    <property type="entry name" value="AON_synthase_class-II"/>
</dbReference>
<sequence length="393" mass="42722">MPTSSFDYLNDELERLRDKGMYRLPTVWSGGSGPWMELDGRLLLQLSSNNYLGFAGHPEIRAAAMEAIERYGAGSGSVRTIAGTLDIHDELEKELADFKGTEAALVFQSGFTTNQGALSVLGPDDLIISDELNHASIIDGIRLTKAERAIYAHADMDQLERRLKENDGRKRAFIATDGVFSMDGDIAPLPAIVELAERYGAYVYVDDAHASGVLGRNGKGSTDHFGLHGRVHVQIGTLSKAVGVVGGYVAGADVLKRYLIHKARPFLFSTSHPPAVAAACLAAIRLLRRSQPLIDKLWSNANTFRSRLQKEGFDTGASETPIVPILIGQPDKTAEFSRELLNEGIYAQGIVYPTVAMDKGRVRCIVTAAHTPDDLTYAVERITAVGKRTGVLR</sequence>
<dbReference type="SUPFAM" id="SSF53383">
    <property type="entry name" value="PLP-dependent transferases"/>
    <property type="match status" value="1"/>
</dbReference>
<dbReference type="InterPro" id="IPR001917">
    <property type="entry name" value="Aminotrans_II_pyridoxalP_BS"/>
</dbReference>
<comment type="subunit">
    <text evidence="4 10">Homodimer.</text>
</comment>
<dbReference type="NCBIfam" id="TIGR01825">
    <property type="entry name" value="gly_Cac_T_rel"/>
    <property type="match status" value="1"/>
</dbReference>
<evidence type="ECO:0000256" key="8">
    <source>
        <dbReference type="ARBA" id="ARBA00023315"/>
    </source>
</evidence>
<organism evidence="12 13">
    <name type="scientific">Paenibacillus hodogayensis</name>
    <dbReference type="NCBI Taxonomy" id="279208"/>
    <lineage>
        <taxon>Bacteria</taxon>
        <taxon>Bacillati</taxon>
        <taxon>Bacillota</taxon>
        <taxon>Bacilli</taxon>
        <taxon>Bacillales</taxon>
        <taxon>Paenibacillaceae</taxon>
        <taxon>Paenibacillus</taxon>
    </lineage>
</organism>
<comment type="similarity">
    <text evidence="3 10">Belongs to the class-II pyridoxal-phosphate-dependent aminotransferase family. BioF subfamily.</text>
</comment>
<reference evidence="12 13" key="1">
    <citation type="submission" date="2024-09" db="EMBL/GenBank/DDBJ databases">
        <authorList>
            <person name="Sun Q."/>
            <person name="Mori K."/>
        </authorList>
    </citation>
    <scope>NUCLEOTIDE SEQUENCE [LARGE SCALE GENOMIC DNA]</scope>
    <source>
        <strain evidence="12 13">JCM 12520</strain>
    </source>
</reference>
<protein>
    <recommendedName>
        <fullName evidence="10">8-amino-7-ketopelargonate synthase</fullName>
        <ecNumber evidence="10">2.3.1.47</ecNumber>
    </recommendedName>
</protein>
<evidence type="ECO:0000313" key="13">
    <source>
        <dbReference type="Proteomes" id="UP001589619"/>
    </source>
</evidence>
<dbReference type="GO" id="GO:0008890">
    <property type="term" value="F:glycine C-acetyltransferase activity"/>
    <property type="evidence" value="ECO:0007669"/>
    <property type="project" value="UniProtKB-EC"/>
</dbReference>
<evidence type="ECO:0000256" key="4">
    <source>
        <dbReference type="ARBA" id="ARBA00011738"/>
    </source>
</evidence>
<dbReference type="EC" id="2.3.1.47" evidence="10"/>
<keyword evidence="13" id="KW-1185">Reference proteome</keyword>
<dbReference type="InterPro" id="IPR010962">
    <property type="entry name" value="AONS_Archaea/Firmicutes"/>
</dbReference>
<comment type="caution">
    <text evidence="12">The sequence shown here is derived from an EMBL/GenBank/DDBJ whole genome shotgun (WGS) entry which is preliminary data.</text>
</comment>
<dbReference type="InterPro" id="IPR004723">
    <property type="entry name" value="AONS_Archaea/Proteobacteria"/>
</dbReference>
<dbReference type="CDD" id="cd06454">
    <property type="entry name" value="KBL_like"/>
    <property type="match status" value="1"/>
</dbReference>
<keyword evidence="5 10" id="KW-0808">Transferase</keyword>
<dbReference type="InterPro" id="IPR015421">
    <property type="entry name" value="PyrdxlP-dep_Trfase_major"/>
</dbReference>
<dbReference type="PROSITE" id="PS00599">
    <property type="entry name" value="AA_TRANSFER_CLASS_2"/>
    <property type="match status" value="1"/>
</dbReference>
<dbReference type="NCBIfam" id="TIGR00858">
    <property type="entry name" value="bioF"/>
    <property type="match status" value="1"/>
</dbReference>
<dbReference type="InterPro" id="IPR004839">
    <property type="entry name" value="Aminotransferase_I/II_large"/>
</dbReference>
<keyword evidence="7 10" id="KW-0663">Pyridoxal phosphate</keyword>
<evidence type="ECO:0000256" key="3">
    <source>
        <dbReference type="ARBA" id="ARBA00010008"/>
    </source>
</evidence>
<dbReference type="Pfam" id="PF00155">
    <property type="entry name" value="Aminotran_1_2"/>
    <property type="match status" value="1"/>
</dbReference>
<evidence type="ECO:0000256" key="10">
    <source>
        <dbReference type="RuleBase" id="RU003693"/>
    </source>
</evidence>
<keyword evidence="6" id="KW-0093">Biotin biosynthesis</keyword>
<evidence type="ECO:0000256" key="2">
    <source>
        <dbReference type="ARBA" id="ARBA00004746"/>
    </source>
</evidence>
<dbReference type="Proteomes" id="UP001589619">
    <property type="component" value="Unassembled WGS sequence"/>
</dbReference>
<dbReference type="Gene3D" id="3.90.1150.10">
    <property type="entry name" value="Aspartate Aminotransferase, domain 1"/>
    <property type="match status" value="1"/>
</dbReference>
<evidence type="ECO:0000259" key="11">
    <source>
        <dbReference type="Pfam" id="PF00155"/>
    </source>
</evidence>
<proteinExistence type="inferred from homology"/>
<dbReference type="InterPro" id="IPR015424">
    <property type="entry name" value="PyrdxlP-dep_Trfase"/>
</dbReference>
<name>A0ABV5W5N7_9BACL</name>
<dbReference type="NCBIfam" id="NF005394">
    <property type="entry name" value="PRK06939.1"/>
    <property type="match status" value="1"/>
</dbReference>
<dbReference type="PANTHER" id="PTHR13693">
    <property type="entry name" value="CLASS II AMINOTRANSFERASE/8-AMINO-7-OXONONANOATE SYNTHASE"/>
    <property type="match status" value="1"/>
</dbReference>
<dbReference type="EMBL" id="JBHMAG010000018">
    <property type="protein sequence ID" value="MFB9755866.1"/>
    <property type="molecule type" value="Genomic_DNA"/>
</dbReference>
<keyword evidence="8 12" id="KW-0012">Acyltransferase</keyword>
<comment type="catalytic activity">
    <reaction evidence="9 10">
        <text>6-carboxyhexanoyl-[ACP] + L-alanine + H(+) = (8S)-8-amino-7-oxononanoate + holo-[ACP] + CO2</text>
        <dbReference type="Rhea" id="RHEA:42288"/>
        <dbReference type="Rhea" id="RHEA-COMP:9685"/>
        <dbReference type="Rhea" id="RHEA-COMP:9955"/>
        <dbReference type="ChEBI" id="CHEBI:15378"/>
        <dbReference type="ChEBI" id="CHEBI:16526"/>
        <dbReference type="ChEBI" id="CHEBI:57972"/>
        <dbReference type="ChEBI" id="CHEBI:64479"/>
        <dbReference type="ChEBI" id="CHEBI:78846"/>
        <dbReference type="ChEBI" id="CHEBI:149468"/>
        <dbReference type="EC" id="2.3.1.47"/>
    </reaction>
</comment>
<feature type="domain" description="Aminotransferase class I/classII large" evidence="11">
    <location>
        <begin position="44"/>
        <end position="382"/>
    </location>
</feature>
<evidence type="ECO:0000313" key="12">
    <source>
        <dbReference type="EMBL" id="MFB9755866.1"/>
    </source>
</evidence>
<dbReference type="Gene3D" id="3.40.640.10">
    <property type="entry name" value="Type I PLP-dependent aspartate aminotransferase-like (Major domain)"/>
    <property type="match status" value="1"/>
</dbReference>
<dbReference type="RefSeq" id="WP_379120408.1">
    <property type="nucleotide sequence ID" value="NZ_BAAAYO010000006.1"/>
</dbReference>
<comment type="cofactor">
    <cofactor evidence="1 10">
        <name>pyridoxal 5'-phosphate</name>
        <dbReference type="ChEBI" id="CHEBI:597326"/>
    </cofactor>
</comment>
<gene>
    <name evidence="12" type="ORF">ACFFNY_30155</name>
</gene>
<evidence type="ECO:0000256" key="6">
    <source>
        <dbReference type="ARBA" id="ARBA00022756"/>
    </source>
</evidence>